<sequence length="695" mass="75003">MADRMAAKDSKKAGVKARAPARNARTTRTASRPASTARPTRITRNTHPRDDNRVNKMSSRPIDSVTGLPFRTNRVQANRMQKATDAMLSQAEEGGYKPRSMGPPPPPNYQHVPGVYRDSARTPLPSVPEHQQLTQAELAAYDAQFQGPNLYGAPPNPNNFMYPPPPGGAPSVSASLTTAPPSSGGRSTGGFSTPPRSPEPPSQDPNGHKAPSASLKKTKLKGKIYRGMDCFDAAYERERRQRNQKKSPSVTRRLRRMSGMIQRVEKCYSPTITGSWRLKKSRSIYAPTSSPSAHSTPAKNENLNGNGRHTRDPLGRLDKPYFGKGQLGGRKSYNTRVDNKVEEEVVLHRRTRRTHVYVDSAASYCDEEEDFESPLGNAPSPAADVYENVYTTAPPSYNAASNAASRGYNAEPRHRQRVNVYHEQHCVGNLDHLANAAASSIPASADDERNAAIHGRFSNIQTAAGLDNYGMPNIGRYGNGYGFLPNDNYQIAFGNAGMTNPAQGGYDAPPAYQAQNHQQYGAGPSRVGGSSISQYNAGASHNRNYSTGQGYANDLATMFTTNHSQWGPGPVGNGYGGASYGGSMSANMFDQQPVGRLTSNTSDMNARRYQDANMFTQQAMGPTQAPASAQAAASAHVAESMSGLGLSDNFNTDMQMDAPVASVEDAEDAEDAKDAQEQSSQSDEDRTVTAPATPF</sequence>
<reference evidence="2" key="1">
    <citation type="journal article" date="2020" name="Stud. Mycol.">
        <title>101 Dothideomycetes genomes: a test case for predicting lifestyles and emergence of pathogens.</title>
        <authorList>
            <person name="Haridas S."/>
            <person name="Albert R."/>
            <person name="Binder M."/>
            <person name="Bloem J."/>
            <person name="Labutti K."/>
            <person name="Salamov A."/>
            <person name="Andreopoulos B."/>
            <person name="Baker S."/>
            <person name="Barry K."/>
            <person name="Bills G."/>
            <person name="Bluhm B."/>
            <person name="Cannon C."/>
            <person name="Castanera R."/>
            <person name="Culley D."/>
            <person name="Daum C."/>
            <person name="Ezra D."/>
            <person name="Gonzalez J."/>
            <person name="Henrissat B."/>
            <person name="Kuo A."/>
            <person name="Liang C."/>
            <person name="Lipzen A."/>
            <person name="Lutzoni F."/>
            <person name="Magnuson J."/>
            <person name="Mondo S."/>
            <person name="Nolan M."/>
            <person name="Ohm R."/>
            <person name="Pangilinan J."/>
            <person name="Park H.-J."/>
            <person name="Ramirez L."/>
            <person name="Alfaro M."/>
            <person name="Sun H."/>
            <person name="Tritt A."/>
            <person name="Yoshinaga Y."/>
            <person name="Zwiers L.-H."/>
            <person name="Turgeon B."/>
            <person name="Goodwin S."/>
            <person name="Spatafora J."/>
            <person name="Crous P."/>
            <person name="Grigoriev I."/>
        </authorList>
    </citation>
    <scope>NUCLEOTIDE SEQUENCE</scope>
    <source>
        <strain evidence="2">CBS 130266</strain>
    </source>
</reference>
<gene>
    <name evidence="2" type="ORF">EJ08DRAFT_393595</name>
</gene>
<name>A0A9P4P0T6_9PEZI</name>
<feature type="compositionally biased region" description="Low complexity" evidence="1">
    <location>
        <begin position="286"/>
        <end position="298"/>
    </location>
</feature>
<dbReference type="EMBL" id="MU007014">
    <property type="protein sequence ID" value="KAF2435210.1"/>
    <property type="molecule type" value="Genomic_DNA"/>
</dbReference>
<feature type="region of interest" description="Disordered" evidence="1">
    <location>
        <begin position="147"/>
        <end position="219"/>
    </location>
</feature>
<feature type="compositionally biased region" description="Basic and acidic residues" evidence="1">
    <location>
        <begin position="1"/>
        <end position="12"/>
    </location>
</feature>
<feature type="region of interest" description="Disordered" evidence="1">
    <location>
        <begin position="1"/>
        <end position="126"/>
    </location>
</feature>
<dbReference type="Proteomes" id="UP000800235">
    <property type="component" value="Unassembled WGS sequence"/>
</dbReference>
<feature type="region of interest" description="Disordered" evidence="1">
    <location>
        <begin position="646"/>
        <end position="695"/>
    </location>
</feature>
<proteinExistence type="predicted"/>
<evidence type="ECO:0000313" key="3">
    <source>
        <dbReference type="Proteomes" id="UP000800235"/>
    </source>
</evidence>
<protein>
    <submittedName>
        <fullName evidence="2">Uncharacterized protein</fullName>
    </submittedName>
</protein>
<feature type="region of interest" description="Disordered" evidence="1">
    <location>
        <begin position="236"/>
        <end position="257"/>
    </location>
</feature>
<dbReference type="OrthoDB" id="5428259at2759"/>
<feature type="compositionally biased region" description="Low complexity" evidence="1">
    <location>
        <begin position="169"/>
        <end position="194"/>
    </location>
</feature>
<evidence type="ECO:0000313" key="2">
    <source>
        <dbReference type="EMBL" id="KAF2435210.1"/>
    </source>
</evidence>
<feature type="region of interest" description="Disordered" evidence="1">
    <location>
        <begin position="285"/>
        <end position="332"/>
    </location>
</feature>
<dbReference type="AlphaFoldDB" id="A0A9P4P0T6"/>
<feature type="compositionally biased region" description="Low complexity" evidence="1">
    <location>
        <begin position="17"/>
        <end position="40"/>
    </location>
</feature>
<organism evidence="2 3">
    <name type="scientific">Tothia fuscella</name>
    <dbReference type="NCBI Taxonomy" id="1048955"/>
    <lineage>
        <taxon>Eukaryota</taxon>
        <taxon>Fungi</taxon>
        <taxon>Dikarya</taxon>
        <taxon>Ascomycota</taxon>
        <taxon>Pezizomycotina</taxon>
        <taxon>Dothideomycetes</taxon>
        <taxon>Pleosporomycetidae</taxon>
        <taxon>Venturiales</taxon>
        <taxon>Cylindrosympodiaceae</taxon>
        <taxon>Tothia</taxon>
    </lineage>
</organism>
<feature type="compositionally biased region" description="Basic and acidic residues" evidence="1">
    <location>
        <begin position="309"/>
        <end position="321"/>
    </location>
</feature>
<feature type="compositionally biased region" description="Pro residues" evidence="1">
    <location>
        <begin position="154"/>
        <end position="168"/>
    </location>
</feature>
<evidence type="ECO:0000256" key="1">
    <source>
        <dbReference type="SAM" id="MobiDB-lite"/>
    </source>
</evidence>
<keyword evidence="3" id="KW-1185">Reference proteome</keyword>
<accession>A0A9P4P0T6</accession>
<comment type="caution">
    <text evidence="2">The sequence shown here is derived from an EMBL/GenBank/DDBJ whole genome shotgun (WGS) entry which is preliminary data.</text>
</comment>